<reference evidence="1 2" key="1">
    <citation type="journal article" date="2024" name="BMC Genomics">
        <title>De novo assembly and annotation of Popillia japonica's genome with initial clues to its potential as an invasive pest.</title>
        <authorList>
            <person name="Cucini C."/>
            <person name="Boschi S."/>
            <person name="Funari R."/>
            <person name="Cardaioli E."/>
            <person name="Iannotti N."/>
            <person name="Marturano G."/>
            <person name="Paoli F."/>
            <person name="Bruttini M."/>
            <person name="Carapelli A."/>
            <person name="Frati F."/>
            <person name="Nardi F."/>
        </authorList>
    </citation>
    <scope>NUCLEOTIDE SEQUENCE [LARGE SCALE GENOMIC DNA]</scope>
    <source>
        <strain evidence="1">DMR45628</strain>
    </source>
</reference>
<dbReference type="AlphaFoldDB" id="A0AAW1MGZ7"/>
<evidence type="ECO:0000313" key="1">
    <source>
        <dbReference type="EMBL" id="KAK9745627.1"/>
    </source>
</evidence>
<proteinExistence type="predicted"/>
<evidence type="ECO:0000313" key="2">
    <source>
        <dbReference type="Proteomes" id="UP001458880"/>
    </source>
</evidence>
<sequence length="157" mass="18156">MCEKIRVYLEDTLIQLISPGDLLVYAPNIIKVSYNCNEKGIKEIKNNTLIRLEKHCNIQINDQKFSYQDEIIKGEIFHLPNINIKTNNVEDIKPIKLSKINLESYEKIQAEIATAKIPHLESINQNHTNRKIICKNKLDKNLGNTTQALAEERQDPF</sequence>
<name>A0AAW1MGZ7_POPJA</name>
<dbReference type="Proteomes" id="UP001458880">
    <property type="component" value="Unassembled WGS sequence"/>
</dbReference>
<accession>A0AAW1MGZ7</accession>
<organism evidence="1 2">
    <name type="scientific">Popillia japonica</name>
    <name type="common">Japanese beetle</name>
    <dbReference type="NCBI Taxonomy" id="7064"/>
    <lineage>
        <taxon>Eukaryota</taxon>
        <taxon>Metazoa</taxon>
        <taxon>Ecdysozoa</taxon>
        <taxon>Arthropoda</taxon>
        <taxon>Hexapoda</taxon>
        <taxon>Insecta</taxon>
        <taxon>Pterygota</taxon>
        <taxon>Neoptera</taxon>
        <taxon>Endopterygota</taxon>
        <taxon>Coleoptera</taxon>
        <taxon>Polyphaga</taxon>
        <taxon>Scarabaeiformia</taxon>
        <taxon>Scarabaeidae</taxon>
        <taxon>Rutelinae</taxon>
        <taxon>Popillia</taxon>
    </lineage>
</organism>
<comment type="caution">
    <text evidence="1">The sequence shown here is derived from an EMBL/GenBank/DDBJ whole genome shotgun (WGS) entry which is preliminary data.</text>
</comment>
<dbReference type="EMBL" id="JASPKY010000047">
    <property type="protein sequence ID" value="KAK9745627.1"/>
    <property type="molecule type" value="Genomic_DNA"/>
</dbReference>
<gene>
    <name evidence="1" type="ORF">QE152_g6752</name>
</gene>
<protein>
    <submittedName>
        <fullName evidence="1">Uncharacterized protein</fullName>
    </submittedName>
</protein>
<keyword evidence="2" id="KW-1185">Reference proteome</keyword>